<evidence type="ECO:0000256" key="2">
    <source>
        <dbReference type="ARBA" id="ARBA00022801"/>
    </source>
</evidence>
<evidence type="ECO:0000256" key="1">
    <source>
        <dbReference type="ARBA" id="ARBA00005964"/>
    </source>
</evidence>
<feature type="signal peptide" evidence="3">
    <location>
        <begin position="1"/>
        <end position="23"/>
    </location>
</feature>
<dbReference type="PROSITE" id="PS00122">
    <property type="entry name" value="CARBOXYLESTERASE_B_1"/>
    <property type="match status" value="1"/>
</dbReference>
<dbReference type="InterPro" id="IPR019826">
    <property type="entry name" value="Carboxylesterase_B_AS"/>
</dbReference>
<gene>
    <name evidence="5" type="ORF">EDS130_LOCUS41379</name>
</gene>
<evidence type="ECO:0000313" key="6">
    <source>
        <dbReference type="Proteomes" id="UP000663852"/>
    </source>
</evidence>
<evidence type="ECO:0000313" key="5">
    <source>
        <dbReference type="EMBL" id="CAF1480013.1"/>
    </source>
</evidence>
<name>A0A815RTB4_ADIRI</name>
<dbReference type="Pfam" id="PF00135">
    <property type="entry name" value="COesterase"/>
    <property type="match status" value="1"/>
</dbReference>
<keyword evidence="3" id="KW-0732">Signal</keyword>
<comment type="caution">
    <text evidence="5">The sequence shown here is derived from an EMBL/GenBank/DDBJ whole genome shotgun (WGS) entry which is preliminary data.</text>
</comment>
<evidence type="ECO:0000256" key="3">
    <source>
        <dbReference type="RuleBase" id="RU361235"/>
    </source>
</evidence>
<evidence type="ECO:0000259" key="4">
    <source>
        <dbReference type="Pfam" id="PF00135"/>
    </source>
</evidence>
<dbReference type="InterPro" id="IPR002018">
    <property type="entry name" value="CarbesteraseB"/>
</dbReference>
<keyword evidence="2 3" id="KW-0378">Hydrolase</keyword>
<dbReference type="PANTHER" id="PTHR11559">
    <property type="entry name" value="CARBOXYLESTERASE"/>
    <property type="match status" value="1"/>
</dbReference>
<dbReference type="EMBL" id="CAJNOJ010000541">
    <property type="protein sequence ID" value="CAF1480013.1"/>
    <property type="molecule type" value="Genomic_DNA"/>
</dbReference>
<dbReference type="SUPFAM" id="SSF53474">
    <property type="entry name" value="alpha/beta-Hydrolases"/>
    <property type="match status" value="1"/>
</dbReference>
<dbReference type="AlphaFoldDB" id="A0A815RTB4"/>
<reference evidence="5" key="1">
    <citation type="submission" date="2021-02" db="EMBL/GenBank/DDBJ databases">
        <authorList>
            <person name="Nowell W R."/>
        </authorList>
    </citation>
    <scope>NUCLEOTIDE SEQUENCE</scope>
</reference>
<feature type="domain" description="Carboxylesterase type B" evidence="4">
    <location>
        <begin position="26"/>
        <end position="509"/>
    </location>
</feature>
<proteinExistence type="inferred from homology"/>
<accession>A0A815RTB4</accession>
<dbReference type="InterPro" id="IPR050309">
    <property type="entry name" value="Type-B_Carboxylest/Lipase"/>
</dbReference>
<sequence length="528" mass="58809">MVQFILLLLHALLWVPAVSIGKATPPIAQTDQGIYIGRQKAYNNTLINYWYGIPYAQQPIGRLRWMPPQTLPTSNHTKRAYNANACPQNYIYGVSTTESCLTLNVYAPAQANNSPVYVWIHGGAFNIGAGVYYDASLLVSTSINYSVPVVVVTINYRLGLLGFMADKDLYNERSGIGNQSTTGNYGILDQVMALNWIKKNIHGFGGDPQQITIGGESAGGVSVTILLMSSLVSNQTFQRAIIQSGAIWPNVISTLENALNNSGNILRALTNCTTTQCMRNLSVDRILEIQDVASKRNIGVITIPVIDDYVIDDFMENKLAKGDFHKVPLLIGSNTNETSSLVCPIFNGTANRTQMEIFLSTIYNSTILNEIPTVYGPISASKNPLTYVNIVYSDSWAHCGSRRMAAKFSDYGLSSYFYTYNYILPVAPTCFGVSHTAELTMFFPSILSLLYPHYKLTTSEQELARDMILYWVNFIRSSNPNYCTSAINWNIYLTSSDNDLVLDMDSHMRNQYFSDNILQYDEIYLALI</sequence>
<dbReference type="GO" id="GO:0016787">
    <property type="term" value="F:hydrolase activity"/>
    <property type="evidence" value="ECO:0007669"/>
    <property type="project" value="UniProtKB-KW"/>
</dbReference>
<feature type="chain" id="PRO_5033101988" description="Carboxylic ester hydrolase" evidence="3">
    <location>
        <begin position="24"/>
        <end position="528"/>
    </location>
</feature>
<protein>
    <recommendedName>
        <fullName evidence="3">Carboxylic ester hydrolase</fullName>
        <ecNumber evidence="3">3.1.1.-</ecNumber>
    </recommendedName>
</protein>
<dbReference type="OrthoDB" id="3200163at2759"/>
<comment type="similarity">
    <text evidence="1 3">Belongs to the type-B carboxylesterase/lipase family.</text>
</comment>
<dbReference type="Proteomes" id="UP000663852">
    <property type="component" value="Unassembled WGS sequence"/>
</dbReference>
<organism evidence="5 6">
    <name type="scientific">Adineta ricciae</name>
    <name type="common">Rotifer</name>
    <dbReference type="NCBI Taxonomy" id="249248"/>
    <lineage>
        <taxon>Eukaryota</taxon>
        <taxon>Metazoa</taxon>
        <taxon>Spiralia</taxon>
        <taxon>Gnathifera</taxon>
        <taxon>Rotifera</taxon>
        <taxon>Eurotatoria</taxon>
        <taxon>Bdelloidea</taxon>
        <taxon>Adinetida</taxon>
        <taxon>Adinetidae</taxon>
        <taxon>Adineta</taxon>
    </lineage>
</organism>
<dbReference type="InterPro" id="IPR029058">
    <property type="entry name" value="AB_hydrolase_fold"/>
</dbReference>
<dbReference type="Gene3D" id="3.40.50.1820">
    <property type="entry name" value="alpha/beta hydrolase"/>
    <property type="match status" value="1"/>
</dbReference>
<dbReference type="EC" id="3.1.1.-" evidence="3"/>